<dbReference type="InterPro" id="IPR036388">
    <property type="entry name" value="WH-like_DNA-bd_sf"/>
</dbReference>
<organism evidence="4 5">
    <name type="scientific">Kineococcus radiotolerans</name>
    <dbReference type="NCBI Taxonomy" id="131568"/>
    <lineage>
        <taxon>Bacteria</taxon>
        <taxon>Bacillati</taxon>
        <taxon>Actinomycetota</taxon>
        <taxon>Actinomycetes</taxon>
        <taxon>Kineosporiales</taxon>
        <taxon>Kineosporiaceae</taxon>
        <taxon>Kineococcus</taxon>
    </lineage>
</organism>
<gene>
    <name evidence="4" type="ORF">FHR75_002878</name>
</gene>
<comment type="caution">
    <text evidence="4">The sequence shown here is derived from an EMBL/GenBank/DDBJ whole genome shotgun (WGS) entry which is preliminary data.</text>
</comment>
<dbReference type="GO" id="GO:0006355">
    <property type="term" value="P:regulation of DNA-templated transcription"/>
    <property type="evidence" value="ECO:0007669"/>
    <property type="project" value="InterPro"/>
</dbReference>
<dbReference type="Proteomes" id="UP000533269">
    <property type="component" value="Unassembled WGS sequence"/>
</dbReference>
<feature type="compositionally biased region" description="Pro residues" evidence="2">
    <location>
        <begin position="1"/>
        <end position="14"/>
    </location>
</feature>
<dbReference type="GO" id="GO:0016301">
    <property type="term" value="F:kinase activity"/>
    <property type="evidence" value="ECO:0007669"/>
    <property type="project" value="UniProtKB-KW"/>
</dbReference>
<dbReference type="InterPro" id="IPR036390">
    <property type="entry name" value="WH_DNA-bd_sf"/>
</dbReference>
<proteinExistence type="inferred from homology"/>
<evidence type="ECO:0000256" key="1">
    <source>
        <dbReference type="ARBA" id="ARBA00006479"/>
    </source>
</evidence>
<name>A0A7W4TN87_KINRA</name>
<dbReference type="InterPro" id="IPR049874">
    <property type="entry name" value="ROK_cs"/>
</dbReference>
<dbReference type="EMBL" id="JACHVY010000002">
    <property type="protein sequence ID" value="MBB2902063.1"/>
    <property type="molecule type" value="Genomic_DNA"/>
</dbReference>
<dbReference type="AlphaFoldDB" id="A0A7W4TN87"/>
<reference evidence="4 5" key="1">
    <citation type="submission" date="2020-08" db="EMBL/GenBank/DDBJ databases">
        <title>The Agave Microbiome: Exploring the role of microbial communities in plant adaptations to desert environments.</title>
        <authorList>
            <person name="Partida-Martinez L.P."/>
        </authorList>
    </citation>
    <scope>NUCLEOTIDE SEQUENCE [LARGE SCALE GENOMIC DNA]</scope>
    <source>
        <strain evidence="4 5">AS2.23</strain>
    </source>
</reference>
<reference evidence="4 5" key="2">
    <citation type="submission" date="2020-08" db="EMBL/GenBank/DDBJ databases">
        <authorList>
            <person name="Partida-Martinez L."/>
            <person name="Huntemann M."/>
            <person name="Clum A."/>
            <person name="Wang J."/>
            <person name="Palaniappan K."/>
            <person name="Ritter S."/>
            <person name="Chen I.-M."/>
            <person name="Stamatis D."/>
            <person name="Reddy T."/>
            <person name="O'Malley R."/>
            <person name="Daum C."/>
            <person name="Shapiro N."/>
            <person name="Ivanova N."/>
            <person name="Kyrpides N."/>
            <person name="Woyke T."/>
        </authorList>
    </citation>
    <scope>NUCLEOTIDE SEQUENCE [LARGE SCALE GENOMIC DNA]</scope>
    <source>
        <strain evidence="4 5">AS2.23</strain>
    </source>
</reference>
<dbReference type="InterPro" id="IPR000600">
    <property type="entry name" value="ROK"/>
</dbReference>
<dbReference type="SUPFAM" id="SSF46785">
    <property type="entry name" value="Winged helix' DNA-binding domain"/>
    <property type="match status" value="1"/>
</dbReference>
<accession>A0A7W4TN87</accession>
<dbReference type="GO" id="GO:0003677">
    <property type="term" value="F:DNA binding"/>
    <property type="evidence" value="ECO:0007669"/>
    <property type="project" value="InterPro"/>
</dbReference>
<dbReference type="InterPro" id="IPR012318">
    <property type="entry name" value="HTH_CRP"/>
</dbReference>
<feature type="region of interest" description="Disordered" evidence="2">
    <location>
        <begin position="1"/>
        <end position="20"/>
    </location>
</feature>
<evidence type="ECO:0000313" key="5">
    <source>
        <dbReference type="Proteomes" id="UP000533269"/>
    </source>
</evidence>
<evidence type="ECO:0000259" key="3">
    <source>
        <dbReference type="Pfam" id="PF00325"/>
    </source>
</evidence>
<dbReference type="PROSITE" id="PS01125">
    <property type="entry name" value="ROK"/>
    <property type="match status" value="1"/>
</dbReference>
<dbReference type="PANTHER" id="PTHR18964:SF149">
    <property type="entry name" value="BIFUNCTIONAL UDP-N-ACETYLGLUCOSAMINE 2-EPIMERASE_N-ACETYLMANNOSAMINE KINASE"/>
    <property type="match status" value="1"/>
</dbReference>
<dbReference type="PANTHER" id="PTHR18964">
    <property type="entry name" value="ROK (REPRESSOR, ORF, KINASE) FAMILY"/>
    <property type="match status" value="1"/>
</dbReference>
<comment type="similarity">
    <text evidence="1">Belongs to the ROK (NagC/XylR) family.</text>
</comment>
<sequence length="390" mass="40217">MTVPTAPGPRPHPTPWRTSTRALRPRAKVLPSQARAHNRSVVLGLLFHEGPVSRADLARATGLTRVTVSEIVGDLLTDGLVAELGLRPEGRVGKPAMMVGLRAAEHHVVAVDLQRLPAARVAVLDLSGTVVSETTADVTGLRGEDATAALEDLCRAGIAGAPQRVVGVGIGTPGIVDAAGRVVESARLGWRSVPLAERLSHALGVGVHVANDADTAALAEFTYGEASPSGFMVVAVGQGVGAGLVLDGHLVRGHRLAAGEIGHLTVDPRGEPCECGRRGCLETIVAPAYLDRMLAGRTPARRRSALRDAGHRLGAVLAPVVAALDLEEVILTGPAELLDGPLLEAARETVQTTCLPTEGTAPQVRMAQLGANGVLQGAAALVLSGEFGFS</sequence>
<dbReference type="InterPro" id="IPR043129">
    <property type="entry name" value="ATPase_NBD"/>
</dbReference>
<dbReference type="SUPFAM" id="SSF53067">
    <property type="entry name" value="Actin-like ATPase domain"/>
    <property type="match status" value="1"/>
</dbReference>
<evidence type="ECO:0000256" key="2">
    <source>
        <dbReference type="SAM" id="MobiDB-lite"/>
    </source>
</evidence>
<dbReference type="Gene3D" id="1.10.10.10">
    <property type="entry name" value="Winged helix-like DNA-binding domain superfamily/Winged helix DNA-binding domain"/>
    <property type="match status" value="1"/>
</dbReference>
<keyword evidence="4" id="KW-0808">Transferase</keyword>
<dbReference type="Gene3D" id="3.30.420.40">
    <property type="match status" value="3"/>
</dbReference>
<keyword evidence="4" id="KW-0418">Kinase</keyword>
<protein>
    <submittedName>
        <fullName evidence="4">Putative NBD/HSP70 family sugar kinase</fullName>
    </submittedName>
</protein>
<dbReference type="Pfam" id="PF00325">
    <property type="entry name" value="Crp"/>
    <property type="match status" value="1"/>
</dbReference>
<dbReference type="RefSeq" id="WP_183391944.1">
    <property type="nucleotide sequence ID" value="NZ_JACHVY010000002.1"/>
</dbReference>
<feature type="domain" description="HTH crp-type" evidence="3">
    <location>
        <begin position="51"/>
        <end position="80"/>
    </location>
</feature>
<dbReference type="Pfam" id="PF00480">
    <property type="entry name" value="ROK"/>
    <property type="match status" value="1"/>
</dbReference>
<evidence type="ECO:0000313" key="4">
    <source>
        <dbReference type="EMBL" id="MBB2902063.1"/>
    </source>
</evidence>